<gene>
    <name evidence="2" type="ORF">SAMN02745671_00006</name>
</gene>
<protein>
    <submittedName>
        <fullName evidence="2">NitT/TauT family transport system substrate-binding protein</fullName>
    </submittedName>
</protein>
<dbReference type="RefSeq" id="WP_080325133.1">
    <property type="nucleotide sequence ID" value="NZ_FQYW01000003.1"/>
</dbReference>
<dbReference type="PANTHER" id="PTHR30024">
    <property type="entry name" value="ALIPHATIC SULFONATES-BINDING PROTEIN-RELATED"/>
    <property type="match status" value="1"/>
</dbReference>
<organism evidence="2 3">
    <name type="scientific">Anaerovibrio lipolyticus DSM 3074</name>
    <dbReference type="NCBI Taxonomy" id="1120997"/>
    <lineage>
        <taxon>Bacteria</taxon>
        <taxon>Bacillati</taxon>
        <taxon>Bacillota</taxon>
        <taxon>Negativicutes</taxon>
        <taxon>Selenomonadales</taxon>
        <taxon>Selenomonadaceae</taxon>
        <taxon>Anaerovibrio</taxon>
    </lineage>
</organism>
<evidence type="ECO:0000313" key="3">
    <source>
        <dbReference type="Proteomes" id="UP000191240"/>
    </source>
</evidence>
<evidence type="ECO:0000256" key="1">
    <source>
        <dbReference type="SAM" id="SignalP"/>
    </source>
</evidence>
<dbReference type="EMBL" id="FQYW01000003">
    <property type="protein sequence ID" value="SHI28765.1"/>
    <property type="molecule type" value="Genomic_DNA"/>
</dbReference>
<keyword evidence="1" id="KW-0732">Signal</keyword>
<dbReference type="AlphaFoldDB" id="A0A1M5ZWW4"/>
<dbReference type="Gene3D" id="3.40.190.10">
    <property type="entry name" value="Periplasmic binding protein-like II"/>
    <property type="match status" value="2"/>
</dbReference>
<dbReference type="Pfam" id="PF13379">
    <property type="entry name" value="NMT1_2"/>
    <property type="match status" value="1"/>
</dbReference>
<feature type="signal peptide" evidence="1">
    <location>
        <begin position="1"/>
        <end position="20"/>
    </location>
</feature>
<dbReference type="Proteomes" id="UP000191240">
    <property type="component" value="Unassembled WGS sequence"/>
</dbReference>
<feature type="chain" id="PRO_5038750749" evidence="1">
    <location>
        <begin position="21"/>
        <end position="321"/>
    </location>
</feature>
<name>A0A1M5ZWW4_9FIRM</name>
<sequence length="321" mass="34814">MKKIISLVAIFVLGMFLLQGCGTNGQDGNAPKKITIAYQGGIGYAPVHVMESQKLIEKNYNGNVEVNYVKLDSGAAINEGIIGGTIDIGCMGLAPAISGVSKGIPYKAIANLCSQSNGLMSNDASISSLKQIKPEDKIALVSTGSIQHILLGMAAEKTLGDAHALDNNIQRMSHAEGMAALEAGVVKLHLTSAPFIYQERAQAKYIELPEVKEAWPQGNTFLVAMAATTLENDKELFEAVQKAFAQSVDYINSNPDDTISIEEQYLKLDKEVIKSYLKEPDCKFFTDIRGLRLMAEFMKRAGFVEKDVSKEQFCYGGVSCE</sequence>
<dbReference type="PROSITE" id="PS51257">
    <property type="entry name" value="PROKAR_LIPOPROTEIN"/>
    <property type="match status" value="1"/>
</dbReference>
<evidence type="ECO:0000313" key="2">
    <source>
        <dbReference type="EMBL" id="SHI28765.1"/>
    </source>
</evidence>
<accession>A0A1M5ZWW4</accession>
<proteinExistence type="predicted"/>
<dbReference type="SUPFAM" id="SSF53850">
    <property type="entry name" value="Periplasmic binding protein-like II"/>
    <property type="match status" value="1"/>
</dbReference>
<dbReference type="OrthoDB" id="9815602at2"/>
<reference evidence="2 3" key="1">
    <citation type="submission" date="2016-11" db="EMBL/GenBank/DDBJ databases">
        <authorList>
            <person name="Jaros S."/>
            <person name="Januszkiewicz K."/>
            <person name="Wedrychowicz H."/>
        </authorList>
    </citation>
    <scope>NUCLEOTIDE SEQUENCE [LARGE SCALE GENOMIC DNA]</scope>
    <source>
        <strain evidence="2 3">DSM 3074</strain>
    </source>
</reference>